<organism evidence="3 4">
    <name type="scientific">Marinicella litoralis</name>
    <dbReference type="NCBI Taxonomy" id="644220"/>
    <lineage>
        <taxon>Bacteria</taxon>
        <taxon>Pseudomonadati</taxon>
        <taxon>Pseudomonadota</taxon>
        <taxon>Gammaproteobacteria</taxon>
        <taxon>Lysobacterales</taxon>
        <taxon>Marinicellaceae</taxon>
        <taxon>Marinicella</taxon>
    </lineage>
</organism>
<dbReference type="EMBL" id="SNZB01000002">
    <property type="protein sequence ID" value="TDR22802.1"/>
    <property type="molecule type" value="Genomic_DNA"/>
</dbReference>
<feature type="repeat" description="TPR" evidence="1">
    <location>
        <begin position="114"/>
        <end position="147"/>
    </location>
</feature>
<reference evidence="3 4" key="1">
    <citation type="submission" date="2019-03" db="EMBL/GenBank/DDBJ databases">
        <title>Genomic Encyclopedia of Type Strains, Phase IV (KMG-IV): sequencing the most valuable type-strain genomes for metagenomic binning, comparative biology and taxonomic classification.</title>
        <authorList>
            <person name="Goeker M."/>
        </authorList>
    </citation>
    <scope>NUCLEOTIDE SEQUENCE [LARGE SCALE GENOMIC DNA]</scope>
    <source>
        <strain evidence="3 4">DSM 25488</strain>
    </source>
</reference>
<evidence type="ECO:0000256" key="2">
    <source>
        <dbReference type="SAM" id="Coils"/>
    </source>
</evidence>
<dbReference type="InterPro" id="IPR011990">
    <property type="entry name" value="TPR-like_helical_dom_sf"/>
</dbReference>
<sequence>MMKTIESNRVWLTLLLLVFSLYISAQETKQTVALSPEIGNQLLKLQKLVEQQQYAEAQTGLSKLQQKKNLSAYENAQIWNLTAYTYYLEENYSSALKSYEKVLDSGDIPLALQQSTLNVMSQLYFTTEKYDLALATVKRLIEIVPDPSADTLVLLGQAYYQGGRYAEAITPIKQGVEKQQGFGKTPKENWLLLLRSCYYETNNYQGMLGVLKDLVKLYPKDDYIVSLAGVYSELGDFKKQMVLTEVMYEKGLLKNTSHIENLANLYLMHDLPYKAAVLLETEMADNNIEASGKRLELIAQAWFLARDDDKAIPALEKAASMTSDGELYLRLAQSYMNVEEWEKAAANIENALNKGVKRPDSAQLMLGNTYINQKKYNAAKSAFESAAQDNRSSNAANQWLRYVNNELQRRESLEQEIELKEIKENELLKNSSQG</sequence>
<dbReference type="PANTHER" id="PTHR23082">
    <property type="entry name" value="TRANSCRIPTION INITIATION FACTOR IIIC TFIIIC , POLYPEPTIDE 3-RELATED"/>
    <property type="match status" value="1"/>
</dbReference>
<dbReference type="InterPro" id="IPR019734">
    <property type="entry name" value="TPR_rpt"/>
</dbReference>
<gene>
    <name evidence="3" type="ORF">C8D91_1295</name>
</gene>
<proteinExistence type="predicted"/>
<keyword evidence="2" id="KW-0175">Coiled coil</keyword>
<dbReference type="OrthoDB" id="6397696at2"/>
<name>A0A4R6XS95_9GAMM</name>
<dbReference type="Proteomes" id="UP000295724">
    <property type="component" value="Unassembled WGS sequence"/>
</dbReference>
<dbReference type="PANTHER" id="PTHR23082:SF0">
    <property type="entry name" value="GENERAL TRANSCRIPTION FACTOR 3C POLYPEPTIDE 3"/>
    <property type="match status" value="1"/>
</dbReference>
<dbReference type="InterPro" id="IPR039340">
    <property type="entry name" value="Tfc4/TFIIIC-102/Sfc4"/>
</dbReference>
<comment type="caution">
    <text evidence="3">The sequence shown here is derived from an EMBL/GenBank/DDBJ whole genome shotgun (WGS) entry which is preliminary data.</text>
</comment>
<accession>A0A4R6XS95</accession>
<dbReference type="Gene3D" id="1.25.40.10">
    <property type="entry name" value="Tetratricopeptide repeat domain"/>
    <property type="match status" value="2"/>
</dbReference>
<dbReference type="AlphaFoldDB" id="A0A4R6XS95"/>
<evidence type="ECO:0000313" key="3">
    <source>
        <dbReference type="EMBL" id="TDR22802.1"/>
    </source>
</evidence>
<dbReference type="SMART" id="SM00028">
    <property type="entry name" value="TPR"/>
    <property type="match status" value="5"/>
</dbReference>
<dbReference type="GO" id="GO:0006383">
    <property type="term" value="P:transcription by RNA polymerase III"/>
    <property type="evidence" value="ECO:0007669"/>
    <property type="project" value="InterPro"/>
</dbReference>
<protein>
    <submittedName>
        <fullName evidence="3">Tetratricopeptide repeat protein</fullName>
    </submittedName>
</protein>
<evidence type="ECO:0000313" key="4">
    <source>
        <dbReference type="Proteomes" id="UP000295724"/>
    </source>
</evidence>
<dbReference type="Pfam" id="PF13432">
    <property type="entry name" value="TPR_16"/>
    <property type="match status" value="2"/>
</dbReference>
<dbReference type="GO" id="GO:0000127">
    <property type="term" value="C:transcription factor TFIIIC complex"/>
    <property type="evidence" value="ECO:0007669"/>
    <property type="project" value="TreeGrafter"/>
</dbReference>
<evidence type="ECO:0000256" key="1">
    <source>
        <dbReference type="PROSITE-ProRule" id="PRU00339"/>
    </source>
</evidence>
<keyword evidence="1" id="KW-0802">TPR repeat</keyword>
<feature type="coiled-coil region" evidence="2">
    <location>
        <begin position="403"/>
        <end position="430"/>
    </location>
</feature>
<dbReference type="SUPFAM" id="SSF48452">
    <property type="entry name" value="TPR-like"/>
    <property type="match status" value="2"/>
</dbReference>
<dbReference type="PROSITE" id="PS50005">
    <property type="entry name" value="TPR"/>
    <property type="match status" value="1"/>
</dbReference>
<keyword evidence="4" id="KW-1185">Reference proteome</keyword>